<dbReference type="PaxDb" id="2903-EOD27245"/>
<dbReference type="PANTHER" id="PTHR24113">
    <property type="entry name" value="RAN GTPASE-ACTIVATING PROTEIN 1"/>
    <property type="match status" value="1"/>
</dbReference>
<dbReference type="GeneID" id="17272791"/>
<dbReference type="GO" id="GO:0005829">
    <property type="term" value="C:cytosol"/>
    <property type="evidence" value="ECO:0007669"/>
    <property type="project" value="TreeGrafter"/>
</dbReference>
<dbReference type="AlphaFoldDB" id="A0A0D3JUR0"/>
<accession>A0A0D3JUR0</accession>
<dbReference type="Proteomes" id="UP000013827">
    <property type="component" value="Unassembled WGS sequence"/>
</dbReference>
<reference evidence="4" key="2">
    <citation type="submission" date="2024-10" db="UniProtKB">
        <authorList>
            <consortium name="EnsemblProtists"/>
        </authorList>
    </citation>
    <scope>IDENTIFICATION</scope>
</reference>
<dbReference type="GO" id="GO:0006913">
    <property type="term" value="P:nucleocytoplasmic transport"/>
    <property type="evidence" value="ECO:0007669"/>
    <property type="project" value="TreeGrafter"/>
</dbReference>
<keyword evidence="1" id="KW-0343">GTPase activation</keyword>
<dbReference type="GO" id="GO:0031267">
    <property type="term" value="F:small GTPase binding"/>
    <property type="evidence" value="ECO:0007669"/>
    <property type="project" value="TreeGrafter"/>
</dbReference>
<proteinExistence type="predicted"/>
<dbReference type="Pfam" id="PF13516">
    <property type="entry name" value="LRR_6"/>
    <property type="match status" value="1"/>
</dbReference>
<organism evidence="4 5">
    <name type="scientific">Emiliania huxleyi (strain CCMP1516)</name>
    <dbReference type="NCBI Taxonomy" id="280463"/>
    <lineage>
        <taxon>Eukaryota</taxon>
        <taxon>Haptista</taxon>
        <taxon>Haptophyta</taxon>
        <taxon>Prymnesiophyceae</taxon>
        <taxon>Isochrysidales</taxon>
        <taxon>Noelaerhabdaceae</taxon>
        <taxon>Emiliania</taxon>
    </lineage>
</organism>
<sequence length="303" mass="32255">MLGSCEEATVDETACLASLPAELLGAVLPAAGLVSLASSCSAMRDSMAPFVNGWLERGLDALFRKACGHETAGANLYGARERWSAFVAARRSLALAKCSLRLEEIRLLLHAHRLAPAAGLRHLSLRNNGLGDDATAQLARAIGSGALRWTETLFLCGNHITDLGLRSLVEALHCDNNRLGDGALFHLGACLSRAPIGRLRLLSLRTNGIGDVGFGGLVHRLLGALPVLLPRLPELRLGANRISDAGLESLVEALQEGVRAHPALKRTLQNKIGALDLSENPMGDGALMARFESLTMRNIGRFL</sequence>
<dbReference type="RefSeq" id="XP_005779674.1">
    <property type="nucleotide sequence ID" value="XM_005779617.1"/>
</dbReference>
<dbReference type="HOGENOM" id="CLU_919608_0_0_1"/>
<dbReference type="SUPFAM" id="SSF52047">
    <property type="entry name" value="RNI-like"/>
    <property type="match status" value="1"/>
</dbReference>
<dbReference type="InterPro" id="IPR032675">
    <property type="entry name" value="LRR_dom_sf"/>
</dbReference>
<dbReference type="SMART" id="SM00368">
    <property type="entry name" value="LRR_RI"/>
    <property type="match status" value="5"/>
</dbReference>
<keyword evidence="2" id="KW-0433">Leucine-rich repeat</keyword>
<keyword evidence="3" id="KW-0677">Repeat</keyword>
<dbReference type="InterPro" id="IPR027038">
    <property type="entry name" value="RanGap"/>
</dbReference>
<dbReference type="GO" id="GO:0005634">
    <property type="term" value="C:nucleus"/>
    <property type="evidence" value="ECO:0007669"/>
    <property type="project" value="TreeGrafter"/>
</dbReference>
<evidence type="ECO:0008006" key="6">
    <source>
        <dbReference type="Google" id="ProtNLM"/>
    </source>
</evidence>
<evidence type="ECO:0000256" key="3">
    <source>
        <dbReference type="ARBA" id="ARBA00022737"/>
    </source>
</evidence>
<dbReference type="Gene3D" id="3.80.10.10">
    <property type="entry name" value="Ribonuclease Inhibitor"/>
    <property type="match status" value="2"/>
</dbReference>
<protein>
    <recommendedName>
        <fullName evidence="6">F-box domain-containing protein</fullName>
    </recommendedName>
</protein>
<dbReference type="PANTHER" id="PTHR24113:SF12">
    <property type="entry name" value="RAN GTPASE-ACTIVATING PROTEIN 1"/>
    <property type="match status" value="1"/>
</dbReference>
<dbReference type="InterPro" id="IPR001611">
    <property type="entry name" value="Leu-rich_rpt"/>
</dbReference>
<reference evidence="5" key="1">
    <citation type="journal article" date="2013" name="Nature">
        <title>Pan genome of the phytoplankton Emiliania underpins its global distribution.</title>
        <authorList>
            <person name="Read B.A."/>
            <person name="Kegel J."/>
            <person name="Klute M.J."/>
            <person name="Kuo A."/>
            <person name="Lefebvre S.C."/>
            <person name="Maumus F."/>
            <person name="Mayer C."/>
            <person name="Miller J."/>
            <person name="Monier A."/>
            <person name="Salamov A."/>
            <person name="Young J."/>
            <person name="Aguilar M."/>
            <person name="Claverie J.M."/>
            <person name="Frickenhaus S."/>
            <person name="Gonzalez K."/>
            <person name="Herman E.K."/>
            <person name="Lin Y.C."/>
            <person name="Napier J."/>
            <person name="Ogata H."/>
            <person name="Sarno A.F."/>
            <person name="Shmutz J."/>
            <person name="Schroeder D."/>
            <person name="de Vargas C."/>
            <person name="Verret F."/>
            <person name="von Dassow P."/>
            <person name="Valentin K."/>
            <person name="Van de Peer Y."/>
            <person name="Wheeler G."/>
            <person name="Dacks J.B."/>
            <person name="Delwiche C.F."/>
            <person name="Dyhrman S.T."/>
            <person name="Glockner G."/>
            <person name="John U."/>
            <person name="Richards T."/>
            <person name="Worden A.Z."/>
            <person name="Zhang X."/>
            <person name="Grigoriev I.V."/>
            <person name="Allen A.E."/>
            <person name="Bidle K."/>
            <person name="Borodovsky M."/>
            <person name="Bowler C."/>
            <person name="Brownlee C."/>
            <person name="Cock J.M."/>
            <person name="Elias M."/>
            <person name="Gladyshev V.N."/>
            <person name="Groth M."/>
            <person name="Guda C."/>
            <person name="Hadaegh A."/>
            <person name="Iglesias-Rodriguez M.D."/>
            <person name="Jenkins J."/>
            <person name="Jones B.M."/>
            <person name="Lawson T."/>
            <person name="Leese F."/>
            <person name="Lindquist E."/>
            <person name="Lobanov A."/>
            <person name="Lomsadze A."/>
            <person name="Malik S.B."/>
            <person name="Marsh M.E."/>
            <person name="Mackinder L."/>
            <person name="Mock T."/>
            <person name="Mueller-Roeber B."/>
            <person name="Pagarete A."/>
            <person name="Parker M."/>
            <person name="Probert I."/>
            <person name="Quesneville H."/>
            <person name="Raines C."/>
            <person name="Rensing S.A."/>
            <person name="Riano-Pachon D.M."/>
            <person name="Richier S."/>
            <person name="Rokitta S."/>
            <person name="Shiraiwa Y."/>
            <person name="Soanes D.M."/>
            <person name="van der Giezen M."/>
            <person name="Wahlund T.M."/>
            <person name="Williams B."/>
            <person name="Wilson W."/>
            <person name="Wolfe G."/>
            <person name="Wurch L.L."/>
        </authorList>
    </citation>
    <scope>NUCLEOTIDE SEQUENCE</scope>
</reference>
<dbReference type="EnsemblProtists" id="EOD27245">
    <property type="protein sequence ID" value="EOD27245"/>
    <property type="gene ID" value="EMIHUDRAFT_450221"/>
</dbReference>
<evidence type="ECO:0000256" key="1">
    <source>
        <dbReference type="ARBA" id="ARBA00022468"/>
    </source>
</evidence>
<evidence type="ECO:0000313" key="5">
    <source>
        <dbReference type="Proteomes" id="UP000013827"/>
    </source>
</evidence>
<evidence type="ECO:0000313" key="4">
    <source>
        <dbReference type="EnsemblProtists" id="EOD27245"/>
    </source>
</evidence>
<dbReference type="GO" id="GO:0048471">
    <property type="term" value="C:perinuclear region of cytoplasm"/>
    <property type="evidence" value="ECO:0007669"/>
    <property type="project" value="TreeGrafter"/>
</dbReference>
<name>A0A0D3JUR0_EMIH1</name>
<dbReference type="KEGG" id="ehx:EMIHUDRAFT_450221"/>
<dbReference type="GO" id="GO:0005096">
    <property type="term" value="F:GTPase activator activity"/>
    <property type="evidence" value="ECO:0007669"/>
    <property type="project" value="UniProtKB-KW"/>
</dbReference>
<evidence type="ECO:0000256" key="2">
    <source>
        <dbReference type="ARBA" id="ARBA00022614"/>
    </source>
</evidence>
<keyword evidence="5" id="KW-1185">Reference proteome</keyword>